<reference evidence="1" key="1">
    <citation type="submission" date="2024-03" db="EMBL/GenBank/DDBJ databases">
        <title>Complete genome sequence of Sulfurisphaera javensis strain KD-1.</title>
        <authorList>
            <person name="Sakai H."/>
            <person name="Nur N."/>
            <person name="Suwanto A."/>
            <person name="Kurosawa N."/>
        </authorList>
    </citation>
    <scope>NUCLEOTIDE SEQUENCE</scope>
    <source>
        <strain evidence="1">KD-1</strain>
    </source>
</reference>
<organism evidence="1">
    <name type="scientific">Sulfurisphaera javensis</name>
    <dbReference type="NCBI Taxonomy" id="2049879"/>
    <lineage>
        <taxon>Archaea</taxon>
        <taxon>Thermoproteota</taxon>
        <taxon>Thermoprotei</taxon>
        <taxon>Sulfolobales</taxon>
        <taxon>Sulfolobaceae</taxon>
        <taxon>Sulfurisphaera</taxon>
    </lineage>
</organism>
<protein>
    <submittedName>
        <fullName evidence="1">Uncharacterized protein</fullName>
    </submittedName>
</protein>
<proteinExistence type="predicted"/>
<evidence type="ECO:0000313" key="1">
    <source>
        <dbReference type="EMBL" id="BFH73937.1"/>
    </source>
</evidence>
<dbReference type="GeneID" id="92354833"/>
<name>A0AAT9GSP5_9CREN</name>
<dbReference type="AlphaFoldDB" id="A0AAT9GSP5"/>
<dbReference type="RefSeq" id="WP_369609489.1">
    <property type="nucleotide sequence ID" value="NZ_AP031322.1"/>
</dbReference>
<accession>A0AAT9GSP5</accession>
<sequence>MLISISKPSIIIAPYYVIKTLKEWDLIVHNEKLLNEQIVITKTKNLCEERVIGINPYDISSKLFQKKLIAECGKDHKVEFAQIKIKEYKDNLPIVMYKSEAEKLSLQYLNLGLSIDFYVSLFKNATDVEIQTYENIRKFFKNII</sequence>
<dbReference type="KEGG" id="sjv:SJAV_18810"/>
<dbReference type="EMBL" id="AP031322">
    <property type="protein sequence ID" value="BFH73937.1"/>
    <property type="molecule type" value="Genomic_DNA"/>
</dbReference>
<gene>
    <name evidence="1" type="ORF">SJAV_18810</name>
</gene>